<sequence length="465" mass="51533">MNNWNNGTCGNDRYLLSRRDMLSGLSAGFGYMAFAGMGTAQAAAGTPLASRRPHFLPKAKRVIFCCMRGGPSHVDTFDYKPALARDEGKQLPKFRNRELMPSPWEFKQHGQGGLRVSGLFPRLAEHADDLCLLNGMHSSVPAHPQSFLQLHTGSFQFVRPSMGAWVLYGLGTENQNLPGFISLCPPDNVGGAQNYGSAFLPAFYQGTKIGQFNQNIRTASLRNLDNQQVSGKLQRKQLNFVQSLNRDLLERKKQSSQIEGVIESYELAFRMQSAVPELMDIGDESRATLESYGIGNRATENFGRQCLMARRFAEAGVRFIEVAHGNWDQHRNLNSALTRNCAATDQPLAALLRDLKERGLLDETLVVWGGEFGRTPHIKQNDGRDHNSTGFSFWMAGGGVKGGMTYGATDEHGVAAVENRMHFHDLHATILHLLGLDHEALTYKYAGRDFRLTDVHGNVAHDIIA</sequence>
<protein>
    <submittedName>
        <fullName evidence="1">Uncharacterized protein</fullName>
    </submittedName>
</protein>
<organism evidence="1">
    <name type="scientific">marine metagenome</name>
    <dbReference type="NCBI Taxonomy" id="408172"/>
    <lineage>
        <taxon>unclassified sequences</taxon>
        <taxon>metagenomes</taxon>
        <taxon>ecological metagenomes</taxon>
    </lineage>
</organism>
<dbReference type="SUPFAM" id="SSF53649">
    <property type="entry name" value="Alkaline phosphatase-like"/>
    <property type="match status" value="1"/>
</dbReference>
<name>A0A382A2A9_9ZZZZ</name>
<dbReference type="PANTHER" id="PTHR43737:SF1">
    <property type="entry name" value="DUF1501 DOMAIN-CONTAINING PROTEIN"/>
    <property type="match status" value="1"/>
</dbReference>
<proteinExistence type="predicted"/>
<reference evidence="1" key="1">
    <citation type="submission" date="2018-05" db="EMBL/GenBank/DDBJ databases">
        <authorList>
            <person name="Lanie J.A."/>
            <person name="Ng W.-L."/>
            <person name="Kazmierczak K.M."/>
            <person name="Andrzejewski T.M."/>
            <person name="Davidsen T.M."/>
            <person name="Wayne K.J."/>
            <person name="Tettelin H."/>
            <person name="Glass J.I."/>
            <person name="Rusch D."/>
            <person name="Podicherti R."/>
            <person name="Tsui H.-C.T."/>
            <person name="Winkler M.E."/>
        </authorList>
    </citation>
    <scope>NUCLEOTIDE SEQUENCE</scope>
</reference>
<dbReference type="PROSITE" id="PS51318">
    <property type="entry name" value="TAT"/>
    <property type="match status" value="1"/>
</dbReference>
<evidence type="ECO:0000313" key="1">
    <source>
        <dbReference type="EMBL" id="SVA95484.1"/>
    </source>
</evidence>
<accession>A0A382A2A9</accession>
<dbReference type="InterPro" id="IPR010869">
    <property type="entry name" value="DUF1501"/>
</dbReference>
<dbReference type="InterPro" id="IPR017850">
    <property type="entry name" value="Alkaline_phosphatase_core_sf"/>
</dbReference>
<dbReference type="Pfam" id="PF07394">
    <property type="entry name" value="DUF1501"/>
    <property type="match status" value="1"/>
</dbReference>
<dbReference type="AlphaFoldDB" id="A0A382A2A9"/>
<gene>
    <name evidence="1" type="ORF">METZ01_LOCUS148338</name>
</gene>
<dbReference type="EMBL" id="UINC01023569">
    <property type="protein sequence ID" value="SVA95484.1"/>
    <property type="molecule type" value="Genomic_DNA"/>
</dbReference>
<dbReference type="InterPro" id="IPR006311">
    <property type="entry name" value="TAT_signal"/>
</dbReference>
<dbReference type="PANTHER" id="PTHR43737">
    <property type="entry name" value="BLL7424 PROTEIN"/>
    <property type="match status" value="1"/>
</dbReference>
<dbReference type="Gene3D" id="3.40.720.10">
    <property type="entry name" value="Alkaline Phosphatase, subunit A"/>
    <property type="match status" value="1"/>
</dbReference>